<dbReference type="PANTHER" id="PTHR13074">
    <property type="entry name" value="MEDIATOR OF RNA POLYMERASE II TRANSCRIPTION SUBUNIT 8"/>
    <property type="match status" value="1"/>
</dbReference>
<evidence type="ECO:0000256" key="4">
    <source>
        <dbReference type="ARBA" id="ARBA00023015"/>
    </source>
</evidence>
<keyword evidence="12" id="KW-1185">Reference proteome</keyword>
<dbReference type="GO" id="GO:0006357">
    <property type="term" value="P:regulation of transcription by RNA polymerase II"/>
    <property type="evidence" value="ECO:0007669"/>
    <property type="project" value="InterPro"/>
</dbReference>
<evidence type="ECO:0000256" key="8">
    <source>
        <dbReference type="ARBA" id="ARBA00031261"/>
    </source>
</evidence>
<evidence type="ECO:0000256" key="2">
    <source>
        <dbReference type="ARBA" id="ARBA00005716"/>
    </source>
</evidence>
<reference evidence="11" key="1">
    <citation type="journal article" date="2023" name="Mol. Phylogenet. Evol.">
        <title>Genome-scale phylogeny and comparative genomics of the fungal order Sordariales.</title>
        <authorList>
            <person name="Hensen N."/>
            <person name="Bonometti L."/>
            <person name="Westerberg I."/>
            <person name="Brannstrom I.O."/>
            <person name="Guillou S."/>
            <person name="Cros-Aarteil S."/>
            <person name="Calhoun S."/>
            <person name="Haridas S."/>
            <person name="Kuo A."/>
            <person name="Mondo S."/>
            <person name="Pangilinan J."/>
            <person name="Riley R."/>
            <person name="LaButti K."/>
            <person name="Andreopoulos B."/>
            <person name="Lipzen A."/>
            <person name="Chen C."/>
            <person name="Yan M."/>
            <person name="Daum C."/>
            <person name="Ng V."/>
            <person name="Clum A."/>
            <person name="Steindorff A."/>
            <person name="Ohm R.A."/>
            <person name="Martin F."/>
            <person name="Silar P."/>
            <person name="Natvig D.O."/>
            <person name="Lalanne C."/>
            <person name="Gautier V."/>
            <person name="Ament-Velasquez S.L."/>
            <person name="Kruys A."/>
            <person name="Hutchinson M.I."/>
            <person name="Powell A.J."/>
            <person name="Barry K."/>
            <person name="Miller A.N."/>
            <person name="Grigoriev I.V."/>
            <person name="Debuchy R."/>
            <person name="Gladieux P."/>
            <person name="Hiltunen Thoren M."/>
            <person name="Johannesson H."/>
        </authorList>
    </citation>
    <scope>NUCLEOTIDE SEQUENCE</scope>
    <source>
        <strain evidence="11">CBS 333.67</strain>
    </source>
</reference>
<comment type="subcellular location">
    <subcellularLocation>
        <location evidence="1 9">Nucleus</location>
    </subcellularLocation>
</comment>
<dbReference type="GO" id="GO:0016592">
    <property type="term" value="C:mediator complex"/>
    <property type="evidence" value="ECO:0007669"/>
    <property type="project" value="InterPro"/>
</dbReference>
<dbReference type="PANTHER" id="PTHR13074:SF9">
    <property type="entry name" value="MEDIATOR OF RNA POLYMERASE II TRANSCRIPTION SUBUNIT 8"/>
    <property type="match status" value="1"/>
</dbReference>
<dbReference type="Gene3D" id="1.20.58.1710">
    <property type="match status" value="1"/>
</dbReference>
<keyword evidence="7 9" id="KW-0539">Nucleus</keyword>
<evidence type="ECO:0000256" key="3">
    <source>
        <dbReference type="ARBA" id="ARBA00020637"/>
    </source>
</evidence>
<evidence type="ECO:0000256" key="5">
    <source>
        <dbReference type="ARBA" id="ARBA00023159"/>
    </source>
</evidence>
<gene>
    <name evidence="9" type="primary">MED8</name>
    <name evidence="11" type="ORF">B0T15DRAFT_11933</name>
</gene>
<comment type="caution">
    <text evidence="11">The sequence shown here is derived from an EMBL/GenBank/DDBJ whole genome shotgun (WGS) entry which is preliminary data.</text>
</comment>
<dbReference type="EMBL" id="JAUDZG010000001">
    <property type="protein sequence ID" value="KAK3309690.1"/>
    <property type="molecule type" value="Genomic_DNA"/>
</dbReference>
<dbReference type="GO" id="GO:0000978">
    <property type="term" value="F:RNA polymerase II cis-regulatory region sequence-specific DNA binding"/>
    <property type="evidence" value="ECO:0007669"/>
    <property type="project" value="TreeGrafter"/>
</dbReference>
<evidence type="ECO:0000256" key="1">
    <source>
        <dbReference type="ARBA" id="ARBA00004123"/>
    </source>
</evidence>
<evidence type="ECO:0000256" key="10">
    <source>
        <dbReference type="SAM" id="MobiDB-lite"/>
    </source>
</evidence>
<comment type="function">
    <text evidence="9">Component of the Mediator complex, a coactivator involved in the regulated transcription of nearly all RNA polymerase II-dependent genes. Mediator functions as a bridge to convey information from gene-specific regulatory proteins to the basal RNA polymerase II transcription machinery. Mediator is recruited to promoters by direct interactions with regulatory proteins and serves as a scaffold for the assembly of a functional preinitiation complex with RNA polymerase II and the general transcription factors.</text>
</comment>
<dbReference type="GO" id="GO:0003712">
    <property type="term" value="F:transcription coregulator activity"/>
    <property type="evidence" value="ECO:0007669"/>
    <property type="project" value="InterPro"/>
</dbReference>
<evidence type="ECO:0000313" key="11">
    <source>
        <dbReference type="EMBL" id="KAK3309690.1"/>
    </source>
</evidence>
<dbReference type="Pfam" id="PF10232">
    <property type="entry name" value="Med8"/>
    <property type="match status" value="1"/>
</dbReference>
<keyword evidence="4 9" id="KW-0805">Transcription regulation</keyword>
<name>A0AAJ0H196_9PEZI</name>
<feature type="region of interest" description="Disordered" evidence="10">
    <location>
        <begin position="188"/>
        <end position="240"/>
    </location>
</feature>
<sequence>MASLNMAPEELKQLELLRNRFAQLTSSLASLRANILNSNPLPPSESLQASASILQRNIRSMQELATENAELFQRLVVHPSTNFPGRTQEHVLLSLLRKKLEPDIESLVEEARETAQAAGLDVSQLPAGAHTRDEDYYGQEEDIPMDPFSEQWADMQDAFQEALQQYVTVQGKRKYTVEEQAMGIENVRTGLKQNLESDEEDEDEEEEEEEDEDEVQIVEAPGGRGGPAGGSDAAGGKPNLEPEHLFWLAARGNINLPPNVPLGSRPQEAGISKRSAPPR</sequence>
<keyword evidence="6 9" id="KW-0804">Transcription</keyword>
<feature type="compositionally biased region" description="Acidic residues" evidence="10">
    <location>
        <begin position="196"/>
        <end position="216"/>
    </location>
</feature>
<organism evidence="11 12">
    <name type="scientific">Chaetomium strumarium</name>
    <dbReference type="NCBI Taxonomy" id="1170767"/>
    <lineage>
        <taxon>Eukaryota</taxon>
        <taxon>Fungi</taxon>
        <taxon>Dikarya</taxon>
        <taxon>Ascomycota</taxon>
        <taxon>Pezizomycotina</taxon>
        <taxon>Sordariomycetes</taxon>
        <taxon>Sordariomycetidae</taxon>
        <taxon>Sordariales</taxon>
        <taxon>Chaetomiaceae</taxon>
        <taxon>Chaetomium</taxon>
    </lineage>
</organism>
<comment type="similarity">
    <text evidence="2 9">Belongs to the Mediator complex subunit 8 family.</text>
</comment>
<accession>A0AAJ0H196</accession>
<evidence type="ECO:0000256" key="6">
    <source>
        <dbReference type="ARBA" id="ARBA00023163"/>
    </source>
</evidence>
<protein>
    <recommendedName>
        <fullName evidence="3 9">Mediator of RNA polymerase II transcription subunit 8</fullName>
    </recommendedName>
    <alternativeName>
        <fullName evidence="8 9">Mediator complex subunit 8</fullName>
    </alternativeName>
</protein>
<dbReference type="AlphaFoldDB" id="A0AAJ0H196"/>
<dbReference type="InterPro" id="IPR019364">
    <property type="entry name" value="Mediatior_Med8_fun/met"/>
</dbReference>
<proteinExistence type="inferred from homology"/>
<evidence type="ECO:0000313" key="12">
    <source>
        <dbReference type="Proteomes" id="UP001273166"/>
    </source>
</evidence>
<keyword evidence="5 9" id="KW-0010">Activator</keyword>
<feature type="compositionally biased region" description="Gly residues" evidence="10">
    <location>
        <begin position="222"/>
        <end position="233"/>
    </location>
</feature>
<dbReference type="Gene3D" id="6.10.250.2610">
    <property type="match status" value="1"/>
</dbReference>
<evidence type="ECO:0000256" key="9">
    <source>
        <dbReference type="RuleBase" id="RU364144"/>
    </source>
</evidence>
<comment type="subunit">
    <text evidence="9">Component of the Mediator complex.</text>
</comment>
<feature type="region of interest" description="Disordered" evidence="10">
    <location>
        <begin position="253"/>
        <end position="279"/>
    </location>
</feature>
<dbReference type="Proteomes" id="UP001273166">
    <property type="component" value="Unassembled WGS sequence"/>
</dbReference>
<reference evidence="11" key="2">
    <citation type="submission" date="2023-06" db="EMBL/GenBank/DDBJ databases">
        <authorList>
            <consortium name="Lawrence Berkeley National Laboratory"/>
            <person name="Mondo S.J."/>
            <person name="Hensen N."/>
            <person name="Bonometti L."/>
            <person name="Westerberg I."/>
            <person name="Brannstrom I.O."/>
            <person name="Guillou S."/>
            <person name="Cros-Aarteil S."/>
            <person name="Calhoun S."/>
            <person name="Haridas S."/>
            <person name="Kuo A."/>
            <person name="Pangilinan J."/>
            <person name="Riley R."/>
            <person name="Labutti K."/>
            <person name="Andreopoulos B."/>
            <person name="Lipzen A."/>
            <person name="Chen C."/>
            <person name="Yanf M."/>
            <person name="Daum C."/>
            <person name="Ng V."/>
            <person name="Clum A."/>
            <person name="Steindorff A."/>
            <person name="Ohm R."/>
            <person name="Martin F."/>
            <person name="Silar P."/>
            <person name="Natvig D."/>
            <person name="Lalanne C."/>
            <person name="Gautier V."/>
            <person name="Ament-Velasquez S.L."/>
            <person name="Kruys A."/>
            <person name="Hutchinson M.I."/>
            <person name="Powell A.J."/>
            <person name="Barry K."/>
            <person name="Miller A.N."/>
            <person name="Grigoriev I.V."/>
            <person name="Debuchy R."/>
            <person name="Gladieux P."/>
            <person name="Thoren M.H."/>
            <person name="Johannesson H."/>
        </authorList>
    </citation>
    <scope>NUCLEOTIDE SEQUENCE</scope>
    <source>
        <strain evidence="11">CBS 333.67</strain>
    </source>
</reference>
<dbReference type="GO" id="GO:0070847">
    <property type="term" value="C:core mediator complex"/>
    <property type="evidence" value="ECO:0007669"/>
    <property type="project" value="TreeGrafter"/>
</dbReference>
<evidence type="ECO:0000256" key="7">
    <source>
        <dbReference type="ARBA" id="ARBA00023242"/>
    </source>
</evidence>